<organism evidence="2 3">
    <name type="scientific">Thiobaca trueperi</name>
    <dbReference type="NCBI Taxonomy" id="127458"/>
    <lineage>
        <taxon>Bacteria</taxon>
        <taxon>Pseudomonadati</taxon>
        <taxon>Pseudomonadota</taxon>
        <taxon>Gammaproteobacteria</taxon>
        <taxon>Chromatiales</taxon>
        <taxon>Chromatiaceae</taxon>
        <taxon>Thiobaca</taxon>
    </lineage>
</organism>
<dbReference type="AlphaFoldDB" id="A0A4R3MVT2"/>
<comment type="caution">
    <text evidence="2">The sequence shown here is derived from an EMBL/GenBank/DDBJ whole genome shotgun (WGS) entry which is preliminary data.</text>
</comment>
<feature type="region of interest" description="Disordered" evidence="1">
    <location>
        <begin position="126"/>
        <end position="155"/>
    </location>
</feature>
<reference evidence="2 3" key="1">
    <citation type="submission" date="2019-03" db="EMBL/GenBank/DDBJ databases">
        <title>Genomic Encyclopedia of Type Strains, Phase IV (KMG-IV): sequencing the most valuable type-strain genomes for metagenomic binning, comparative biology and taxonomic classification.</title>
        <authorList>
            <person name="Goeker M."/>
        </authorList>
    </citation>
    <scope>NUCLEOTIDE SEQUENCE [LARGE SCALE GENOMIC DNA]</scope>
    <source>
        <strain evidence="2 3">DSM 13587</strain>
    </source>
</reference>
<protein>
    <submittedName>
        <fullName evidence="2">Uncharacterized protein</fullName>
    </submittedName>
</protein>
<feature type="region of interest" description="Disordered" evidence="1">
    <location>
        <begin position="49"/>
        <end position="78"/>
    </location>
</feature>
<evidence type="ECO:0000313" key="3">
    <source>
        <dbReference type="Proteomes" id="UP000295717"/>
    </source>
</evidence>
<gene>
    <name evidence="2" type="ORF">EDC35_108128</name>
</gene>
<accession>A0A4R3MVT2</accession>
<dbReference type="EMBL" id="SMAO01000008">
    <property type="protein sequence ID" value="TCT19521.1"/>
    <property type="molecule type" value="Genomic_DNA"/>
</dbReference>
<evidence type="ECO:0000256" key="1">
    <source>
        <dbReference type="SAM" id="MobiDB-lite"/>
    </source>
</evidence>
<evidence type="ECO:0000313" key="2">
    <source>
        <dbReference type="EMBL" id="TCT19521.1"/>
    </source>
</evidence>
<sequence>MADAIQDPQIRRWTLFGHLPSQIEKLRILAAGDPPQLPRKLCQIIPETGHPGQPEAFKRPGQPFGTLAQTARPLPVEQRRRQTALTGKERLAFPGMNEGLDSLEPQKLNPLIISSAPLFADKRIGQSRMGGDDGRGAKTPGRGLHQTQRDPSPQRVADEAVDAVRQTFEQTLDRVLKAAGRIRRITVPRQIDGQTIGVVADAVQPVLCAASEAMQEQAAGLSVIQSVASAICASRALSRSIMA</sequence>
<proteinExistence type="predicted"/>
<keyword evidence="3" id="KW-1185">Reference proteome</keyword>
<name>A0A4R3MVT2_9GAMM</name>
<feature type="compositionally biased region" description="Basic and acidic residues" evidence="1">
    <location>
        <begin position="126"/>
        <end position="136"/>
    </location>
</feature>
<dbReference type="Proteomes" id="UP000295717">
    <property type="component" value="Unassembled WGS sequence"/>
</dbReference>